<accession>A0ACA9K212</accession>
<dbReference type="EMBL" id="CAJVPM010000572">
    <property type="protein sequence ID" value="CAG8447099.1"/>
    <property type="molecule type" value="Genomic_DNA"/>
</dbReference>
<keyword evidence="2" id="KW-1185">Reference proteome</keyword>
<evidence type="ECO:0000313" key="1">
    <source>
        <dbReference type="EMBL" id="CAG8447099.1"/>
    </source>
</evidence>
<comment type="caution">
    <text evidence="1">The sequence shown here is derived from an EMBL/GenBank/DDBJ whole genome shotgun (WGS) entry which is preliminary data.</text>
</comment>
<organism evidence="1 2">
    <name type="scientific">Scutellospora calospora</name>
    <dbReference type="NCBI Taxonomy" id="85575"/>
    <lineage>
        <taxon>Eukaryota</taxon>
        <taxon>Fungi</taxon>
        <taxon>Fungi incertae sedis</taxon>
        <taxon>Mucoromycota</taxon>
        <taxon>Glomeromycotina</taxon>
        <taxon>Glomeromycetes</taxon>
        <taxon>Diversisporales</taxon>
        <taxon>Gigasporaceae</taxon>
        <taxon>Scutellospora</taxon>
    </lineage>
</organism>
<proteinExistence type="predicted"/>
<gene>
    <name evidence="1" type="ORF">SCALOS_LOCUS990</name>
</gene>
<name>A0ACA9K212_9GLOM</name>
<evidence type="ECO:0000313" key="2">
    <source>
        <dbReference type="Proteomes" id="UP000789860"/>
    </source>
</evidence>
<protein>
    <submittedName>
        <fullName evidence="1">5635_t:CDS:1</fullName>
    </submittedName>
</protein>
<sequence length="705" mass="79151">MNSTKHNQAVLDLNSSDPTVRVKALRFIKNNIIGNKTKKDLYIGLNVIPKLVTFFIENESVDPQIQIQAAIVLGSFAYGSAYFFYSTQNIFECCAKFKRSFLCQKGGEENVTEIVKHEAVKPLLECISSKNDPRLIEAAARALKAIYKCPTADKNDIFQGYHLQDLITLLDPEALSPKTDREKIASVHTAELAATIIARCCDTNEQQIQIAQAGAFPKLVNLLTCGFSKAQEAALDALAYLCRENSDFGKEIVKTKSETSENPVKIMLNLIRDKSPTMRLISAKCLTHLCRAKAIDEYLNDITLAVLPTLVKLLDEKGPVREEAPHVLAYLIRDNEELQKAACDSEAVPKLADFVTHIGDQNGSYYDPLGDEDSLYIELIEIDNKTQNALMALAAISSLTDEGRKLVVDAKIIPHIVAGMSHRSYGVRAAACQCTRSLSRSVSILRTNLVDAGIATPLFKLLSDESTDVQTMACATLCNLVLEFSPMRKQIMEQGGIEKLVKLVHSPDNTLRLNAIWALKNLVYHAESEVKYRVMEVLTYITMEKLIEDSELDVQEKALNLLRNLACPKPEDIEEVFKGLTETRLMNIIESKLCSWSIEIIKQILFVINNIATGNERHKKTIMARTNILTHIKNYMSHQNPEIRVAAVWCLINLTWMEDRHSSSQLRVRELRQFGFEDIVKNMADDENLDVREKVKMALVQFSQV</sequence>
<reference evidence="1" key="1">
    <citation type="submission" date="2021-06" db="EMBL/GenBank/DDBJ databases">
        <authorList>
            <person name="Kallberg Y."/>
            <person name="Tangrot J."/>
            <person name="Rosling A."/>
        </authorList>
    </citation>
    <scope>NUCLEOTIDE SEQUENCE</scope>
    <source>
        <strain evidence="1">AU212A</strain>
    </source>
</reference>
<dbReference type="Proteomes" id="UP000789860">
    <property type="component" value="Unassembled WGS sequence"/>
</dbReference>